<dbReference type="NCBIfam" id="TIGR03098">
    <property type="entry name" value="ligase_PEP_1"/>
    <property type="match status" value="1"/>
</dbReference>
<keyword evidence="4" id="KW-0436">Ligase</keyword>
<evidence type="ECO:0000259" key="2">
    <source>
        <dbReference type="Pfam" id="PF00501"/>
    </source>
</evidence>
<dbReference type="InterPro" id="IPR025110">
    <property type="entry name" value="AMP-bd_C"/>
</dbReference>
<proteinExistence type="predicted"/>
<sequence length="518" mass="55458">MNIDHDCRPRVGPSSRTDHLADRGADGHPALSHRTETISYAALRQRVDRAADGLRRRGIGRGDRVLVYADKRIETVVAMLAVAATGGVFVPVNPQFKKRQLAHVIGDCAPRALVTVAERLATVRAAGGDRVEHLLTLDGLAAEAAFSTGGATTATVDAGTVETDPAAIFYTSGSTGPPKGVVVSHRNLIAGAESVAGYLAHRADDVILSVLPLSFDAGFSQVTTALAAGAHLVLATYLRPGQVASLCARHRVTGLTCVPPMWRELAAVEWPAEAAASLRYFASTGGAMPRTTLNGLRRRFPRAKPFLMYGLTEAFRSTYLDPAEVDLRPGSIGKAIPNADVRVLRPDGTECEPGERGELVHRGATVALGYWNSPEATAQRFRPVQPGNPGLREEVAVWSGDLAYRDEDGFLYFLGRTDEMIKTSGYRVSPTEVESAALATGLATEAVAFGAEDEKLGQRIVLVVTSPCDTARLTEALRETLPSYQLPRTTVVVPELPRSPNGKYDRVALRRTILEAPA</sequence>
<dbReference type="Pfam" id="PF00501">
    <property type="entry name" value="AMP-binding"/>
    <property type="match status" value="1"/>
</dbReference>
<dbReference type="PANTHER" id="PTHR43767:SF1">
    <property type="entry name" value="NONRIBOSOMAL PEPTIDE SYNTHASE PES1 (EUROFUNG)-RELATED"/>
    <property type="match status" value="1"/>
</dbReference>
<feature type="domain" description="AMP-dependent synthetase/ligase" evidence="2">
    <location>
        <begin position="27"/>
        <end position="371"/>
    </location>
</feature>
<dbReference type="InterPro" id="IPR042099">
    <property type="entry name" value="ANL_N_sf"/>
</dbReference>
<dbReference type="PROSITE" id="PS00455">
    <property type="entry name" value="AMP_BINDING"/>
    <property type="match status" value="1"/>
</dbReference>
<dbReference type="AlphaFoldDB" id="A0A7D5Y7D9"/>
<feature type="compositionally biased region" description="Basic and acidic residues" evidence="1">
    <location>
        <begin position="16"/>
        <end position="26"/>
    </location>
</feature>
<dbReference type="InterPro" id="IPR045851">
    <property type="entry name" value="AMP-bd_C_sf"/>
</dbReference>
<evidence type="ECO:0000256" key="1">
    <source>
        <dbReference type="SAM" id="MobiDB-lite"/>
    </source>
</evidence>
<dbReference type="GO" id="GO:0016878">
    <property type="term" value="F:acid-thiol ligase activity"/>
    <property type="evidence" value="ECO:0007669"/>
    <property type="project" value="UniProtKB-ARBA"/>
</dbReference>
<dbReference type="Gene3D" id="3.40.50.12780">
    <property type="entry name" value="N-terminal domain of ligase-like"/>
    <property type="match status" value="1"/>
</dbReference>
<dbReference type="EMBL" id="CP058905">
    <property type="protein sequence ID" value="QLJ97721.1"/>
    <property type="molecule type" value="Genomic_DNA"/>
</dbReference>
<dbReference type="Gene3D" id="3.30.300.30">
    <property type="match status" value="1"/>
</dbReference>
<accession>A0A7D5Y7D9</accession>
<dbReference type="SUPFAM" id="SSF56801">
    <property type="entry name" value="Acetyl-CoA synthetase-like"/>
    <property type="match status" value="1"/>
</dbReference>
<dbReference type="InterPro" id="IPR020845">
    <property type="entry name" value="AMP-binding_CS"/>
</dbReference>
<evidence type="ECO:0000313" key="4">
    <source>
        <dbReference type="EMBL" id="QLJ97721.1"/>
    </source>
</evidence>
<feature type="region of interest" description="Disordered" evidence="1">
    <location>
        <begin position="1"/>
        <end position="31"/>
    </location>
</feature>
<gene>
    <name evidence="4" type="ORF">HZU44_23570</name>
</gene>
<dbReference type="InterPro" id="IPR017529">
    <property type="entry name" value="AcylCoA_ligase_PEP_1"/>
</dbReference>
<protein>
    <submittedName>
        <fullName evidence="4">Acyl-CoA ligase (AMP-forming)</fullName>
    </submittedName>
</protein>
<organism evidence="4">
    <name type="scientific">Micromonospora carbonacea</name>
    <dbReference type="NCBI Taxonomy" id="47853"/>
    <lineage>
        <taxon>Bacteria</taxon>
        <taxon>Bacillati</taxon>
        <taxon>Actinomycetota</taxon>
        <taxon>Actinomycetes</taxon>
        <taxon>Micromonosporales</taxon>
        <taxon>Micromonosporaceae</taxon>
        <taxon>Micromonospora</taxon>
    </lineage>
</organism>
<reference evidence="4" key="1">
    <citation type="submission" date="2020-08" db="EMBL/GenBank/DDBJ databases">
        <title>A bifunctional nitrone conjugated secondary metabolite targeting the ribosome.</title>
        <authorList>
            <person name="Limbrick E.M."/>
            <person name="Graf M."/>
            <person name="Derewacz D.K."/>
            <person name="Nguyen F."/>
            <person name="Spraggins J.M."/>
            <person name="Wieland M."/>
            <person name="Ynigez-Gutierrez A.E."/>
            <person name="Reisman B.J."/>
            <person name="Zinshteyn B."/>
            <person name="McCulloch K."/>
            <person name="Iverson T.M."/>
            <person name="Green R."/>
            <person name="Wilson D.N."/>
            <person name="Bachmann B.O."/>
        </authorList>
    </citation>
    <scope>NUCLEOTIDE SEQUENCE</scope>
    <source>
        <strain evidence="4">Africana</strain>
    </source>
</reference>
<dbReference type="InterPro" id="IPR050237">
    <property type="entry name" value="ATP-dep_AMP-bd_enzyme"/>
</dbReference>
<feature type="domain" description="AMP-binding enzyme C-terminal" evidence="3">
    <location>
        <begin position="432"/>
        <end position="503"/>
    </location>
</feature>
<name>A0A7D5Y7D9_9ACTN</name>
<dbReference type="InterPro" id="IPR000873">
    <property type="entry name" value="AMP-dep_synth/lig_dom"/>
</dbReference>
<dbReference type="Pfam" id="PF13193">
    <property type="entry name" value="AMP-binding_C"/>
    <property type="match status" value="1"/>
</dbReference>
<dbReference type="PANTHER" id="PTHR43767">
    <property type="entry name" value="LONG-CHAIN-FATTY-ACID--COA LIGASE"/>
    <property type="match status" value="1"/>
</dbReference>
<evidence type="ECO:0000259" key="3">
    <source>
        <dbReference type="Pfam" id="PF13193"/>
    </source>
</evidence>